<organism evidence="2 3">
    <name type="scientific">Clostridium scindens (strain ATCC 35704 / DSM 5676 / VPI 13733 / 19)</name>
    <dbReference type="NCBI Taxonomy" id="411468"/>
    <lineage>
        <taxon>Bacteria</taxon>
        <taxon>Bacillati</taxon>
        <taxon>Bacillota</taxon>
        <taxon>Clostridia</taxon>
        <taxon>Lachnospirales</taxon>
        <taxon>Lachnospiraceae</taxon>
    </lineage>
</organism>
<feature type="region of interest" description="Disordered" evidence="1">
    <location>
        <begin position="43"/>
        <end position="66"/>
    </location>
</feature>
<dbReference type="KEGG" id="csci:HDCHBGLK_02383"/>
<evidence type="ECO:0000313" key="3">
    <source>
        <dbReference type="Proteomes" id="UP000289664"/>
    </source>
</evidence>
<reference evidence="2 3" key="1">
    <citation type="journal article" date="2019" name="Appl. Environ. Microbiol.">
        <title>Clostridium scindens ATCC 35704: integration of nutritional requirements, the complete genome sequence, and global transcriptional responses to bile acids.</title>
        <authorList>
            <person name="Devendran S."/>
            <person name="Shrestha R."/>
            <person name="Alves J.M.P."/>
            <person name="Wolf P.G."/>
            <person name="Ly L."/>
            <person name="Hernandez A.G."/>
            <person name="Mendez-Garcia C."/>
            <person name="Inboden A."/>
            <person name="Wiley J."/>
            <person name="Paul O."/>
            <person name="Allen A."/>
            <person name="Springer E."/>
            <person name="Wright C.L."/>
            <person name="Fields C.J."/>
            <person name="Daniel S.L."/>
            <person name="Ridlon J.M."/>
        </authorList>
    </citation>
    <scope>NUCLEOTIDE SEQUENCE [LARGE SCALE GENOMIC DNA]</scope>
    <source>
        <strain evidence="2 3">ATCC 35704</strain>
    </source>
</reference>
<keyword evidence="3" id="KW-1185">Reference proteome</keyword>
<dbReference type="EMBL" id="CP036170">
    <property type="protein sequence ID" value="QBF74975.1"/>
    <property type="molecule type" value="Genomic_DNA"/>
</dbReference>
<name>A0A494WLL8_CLOS5</name>
<dbReference type="Proteomes" id="UP000289664">
    <property type="component" value="Chromosome"/>
</dbReference>
<proteinExistence type="predicted"/>
<evidence type="ECO:0000256" key="1">
    <source>
        <dbReference type="SAM" id="MobiDB-lite"/>
    </source>
</evidence>
<evidence type="ECO:0000313" key="2">
    <source>
        <dbReference type="EMBL" id="QBF74975.1"/>
    </source>
</evidence>
<gene>
    <name evidence="2" type="ORF">HDCHBGLK_02383</name>
</gene>
<dbReference type="AlphaFoldDB" id="A0A494WLL8"/>
<protein>
    <submittedName>
        <fullName evidence="2">Uncharacterized protein</fullName>
    </submittedName>
</protein>
<sequence length="66" mass="7711">MKDCGEAITPKAWQREIDQLAAGKQTDTLAMKSMREDLKAVERLRKTAEQLSRQERNKSHDREPER</sequence>
<accession>A0A494WLL8</accession>